<dbReference type="Proteomes" id="UP000190626">
    <property type="component" value="Unassembled WGS sequence"/>
</dbReference>
<reference evidence="3" key="1">
    <citation type="submission" date="2016-07" db="EMBL/GenBank/DDBJ databases">
        <authorList>
            <person name="Florea S."/>
            <person name="Webb J.S."/>
            <person name="Jaromczyk J."/>
            <person name="Schardl C.L."/>
        </authorList>
    </citation>
    <scope>NUCLEOTIDE SEQUENCE [LARGE SCALE GENOMIC DNA]</scope>
    <source>
        <strain evidence="3">CY1</strain>
    </source>
</reference>
<dbReference type="InterPro" id="IPR013445">
    <property type="entry name" value="CDP_4_6_deHydtase"/>
</dbReference>
<dbReference type="PANTHER" id="PTHR43000">
    <property type="entry name" value="DTDP-D-GLUCOSE 4,6-DEHYDRATASE-RELATED"/>
    <property type="match status" value="1"/>
</dbReference>
<organism evidence="2 3">
    <name type="scientific">Paenibacillus ferrarius</name>
    <dbReference type="NCBI Taxonomy" id="1469647"/>
    <lineage>
        <taxon>Bacteria</taxon>
        <taxon>Bacillati</taxon>
        <taxon>Bacillota</taxon>
        <taxon>Bacilli</taxon>
        <taxon>Bacillales</taxon>
        <taxon>Paenibacillaceae</taxon>
        <taxon>Paenibacillus</taxon>
    </lineage>
</organism>
<dbReference type="AlphaFoldDB" id="A0A1V4HFV7"/>
<dbReference type="InterPro" id="IPR016040">
    <property type="entry name" value="NAD(P)-bd_dom"/>
</dbReference>
<dbReference type="NCBIfam" id="TIGR02622">
    <property type="entry name" value="CDP_4_6_dhtase"/>
    <property type="match status" value="1"/>
</dbReference>
<feature type="domain" description="NAD(P)-binding" evidence="1">
    <location>
        <begin position="17"/>
        <end position="328"/>
    </location>
</feature>
<evidence type="ECO:0000313" key="3">
    <source>
        <dbReference type="Proteomes" id="UP000190626"/>
    </source>
</evidence>
<dbReference type="Gene3D" id="3.40.50.720">
    <property type="entry name" value="NAD(P)-binding Rossmann-like Domain"/>
    <property type="match status" value="1"/>
</dbReference>
<keyword evidence="3" id="KW-1185">Reference proteome</keyword>
<dbReference type="InterPro" id="IPR036291">
    <property type="entry name" value="NAD(P)-bd_dom_sf"/>
</dbReference>
<proteinExistence type="predicted"/>
<dbReference type="STRING" id="1469647.BC351_31725"/>
<name>A0A1V4HFV7_9BACL</name>
<evidence type="ECO:0000259" key="1">
    <source>
        <dbReference type="Pfam" id="PF16363"/>
    </source>
</evidence>
<gene>
    <name evidence="2" type="ORF">BC351_31725</name>
</gene>
<sequence length="362" mass="41237">MDISLDVLDFYRGKKIFVTGHTGFKGSWLCRLLLNAGATVTGYSLEPESKGLFNLFQLSEKIESYTGDIQNMDFLCDTVSKVRPDIVFHLAAQPLVLQSYVDPVGTFRTNIMGTVHILEAVRRCETIRSIVNITTDKVYENKEFLWAYRENENLCGIDPYSNSKSCSELVTFSYRNSFFHSGDNRALSTARSGNVIGGGDFAADRIIPDCFRAASKGKAIVVRSPHSVRPYQHVLDCLDGYLLLAKKQYEEKERFEGSYNFGPSDEKCLTTGELVDQFCHYWGDHLTWFTQSDSVHHEATYLKIDSMKARTILNWKQKWTITEAVEKTVDWYKHFLNEGNNIAAYTDAQISDYYGSVNKNVR</sequence>
<dbReference type="Pfam" id="PF16363">
    <property type="entry name" value="GDP_Man_Dehyd"/>
    <property type="match status" value="1"/>
</dbReference>
<evidence type="ECO:0000313" key="2">
    <source>
        <dbReference type="EMBL" id="OPH54586.1"/>
    </source>
</evidence>
<dbReference type="OrthoDB" id="9779041at2"/>
<dbReference type="EMBL" id="MBTG01000022">
    <property type="protein sequence ID" value="OPH54586.1"/>
    <property type="molecule type" value="Genomic_DNA"/>
</dbReference>
<dbReference type="SUPFAM" id="SSF51735">
    <property type="entry name" value="NAD(P)-binding Rossmann-fold domains"/>
    <property type="match status" value="1"/>
</dbReference>
<comment type="caution">
    <text evidence="2">The sequence shown here is derived from an EMBL/GenBank/DDBJ whole genome shotgun (WGS) entry which is preliminary data.</text>
</comment>
<dbReference type="Gene3D" id="3.90.25.10">
    <property type="entry name" value="UDP-galactose 4-epimerase, domain 1"/>
    <property type="match status" value="1"/>
</dbReference>
<protein>
    <submittedName>
        <fullName evidence="2">CDP-glucose 4,6-dehydratase</fullName>
    </submittedName>
</protein>
<dbReference type="CDD" id="cd05252">
    <property type="entry name" value="CDP_GD_SDR_e"/>
    <property type="match status" value="1"/>
</dbReference>
<accession>A0A1V4HFV7</accession>